<dbReference type="PANTHER" id="PTHR11527">
    <property type="entry name" value="HEAT-SHOCK PROTEIN 20 FAMILY MEMBER"/>
    <property type="match status" value="1"/>
</dbReference>
<feature type="domain" description="SHSP" evidence="3">
    <location>
        <begin position="33"/>
        <end position="146"/>
    </location>
</feature>
<keyword evidence="5" id="KW-1185">Reference proteome</keyword>
<dbReference type="CDD" id="cd06464">
    <property type="entry name" value="ACD_sHsps-like"/>
    <property type="match status" value="1"/>
</dbReference>
<dbReference type="EMBL" id="JAEDAK010000012">
    <property type="protein sequence ID" value="MBH9578503.1"/>
    <property type="molecule type" value="Genomic_DNA"/>
</dbReference>
<dbReference type="SUPFAM" id="SSF49764">
    <property type="entry name" value="HSP20-like chaperones"/>
    <property type="match status" value="1"/>
</dbReference>
<dbReference type="AlphaFoldDB" id="A0A931J633"/>
<gene>
    <name evidence="4" type="ORF">I7X39_16545</name>
</gene>
<comment type="similarity">
    <text evidence="1 2">Belongs to the small heat shock protein (HSP20) family.</text>
</comment>
<evidence type="ECO:0000259" key="3">
    <source>
        <dbReference type="PROSITE" id="PS01031"/>
    </source>
</evidence>
<comment type="caution">
    <text evidence="4">The sequence shown here is derived from an EMBL/GenBank/DDBJ whole genome shotgun (WGS) entry which is preliminary data.</text>
</comment>
<dbReference type="InterPro" id="IPR002068">
    <property type="entry name" value="A-crystallin/Hsp20_dom"/>
</dbReference>
<dbReference type="PROSITE" id="PS01031">
    <property type="entry name" value="SHSP"/>
    <property type="match status" value="1"/>
</dbReference>
<dbReference type="Gene3D" id="2.60.40.790">
    <property type="match status" value="1"/>
</dbReference>
<accession>A0A931J633</accession>
<evidence type="ECO:0000313" key="4">
    <source>
        <dbReference type="EMBL" id="MBH9578503.1"/>
    </source>
</evidence>
<dbReference type="InterPro" id="IPR008978">
    <property type="entry name" value="HSP20-like_chaperone"/>
</dbReference>
<name>A0A931J633_9BURK</name>
<organism evidence="4 5">
    <name type="scientific">Inhella proteolytica</name>
    <dbReference type="NCBI Taxonomy" id="2795029"/>
    <lineage>
        <taxon>Bacteria</taxon>
        <taxon>Pseudomonadati</taxon>
        <taxon>Pseudomonadota</taxon>
        <taxon>Betaproteobacteria</taxon>
        <taxon>Burkholderiales</taxon>
        <taxon>Sphaerotilaceae</taxon>
        <taxon>Inhella</taxon>
    </lineage>
</organism>
<dbReference type="Pfam" id="PF00011">
    <property type="entry name" value="HSP20"/>
    <property type="match status" value="1"/>
</dbReference>
<evidence type="ECO:0000256" key="2">
    <source>
        <dbReference type="RuleBase" id="RU003616"/>
    </source>
</evidence>
<evidence type="ECO:0000313" key="5">
    <source>
        <dbReference type="Proteomes" id="UP000613266"/>
    </source>
</evidence>
<sequence>MYRSLFARDLLSELERLQRDFSTVFEPSPSIRGLSRGGYPALNVGSSPEAVEVYAFAPGLEPASIKVDLDRGVLSIAGERAPTLPEKSDEKTTLHQGERFAGRFRRVVSLPDDIDPNAVSASYRDGLLHISVKRRSATPARRIEIQ</sequence>
<protein>
    <submittedName>
        <fullName evidence="4">Hsp20/alpha crystallin family protein</fullName>
    </submittedName>
</protein>
<proteinExistence type="inferred from homology"/>
<dbReference type="InterPro" id="IPR031107">
    <property type="entry name" value="Small_HSP"/>
</dbReference>
<dbReference type="RefSeq" id="WP_198112268.1">
    <property type="nucleotide sequence ID" value="NZ_JAEDAK010000012.1"/>
</dbReference>
<reference evidence="4" key="1">
    <citation type="submission" date="2020-12" db="EMBL/GenBank/DDBJ databases">
        <title>The genome sequence of Inhella sp. 1Y17.</title>
        <authorList>
            <person name="Liu Y."/>
        </authorList>
    </citation>
    <scope>NUCLEOTIDE SEQUENCE</scope>
    <source>
        <strain evidence="4">1Y17</strain>
    </source>
</reference>
<evidence type="ECO:0000256" key="1">
    <source>
        <dbReference type="PROSITE-ProRule" id="PRU00285"/>
    </source>
</evidence>
<dbReference type="Proteomes" id="UP000613266">
    <property type="component" value="Unassembled WGS sequence"/>
</dbReference>